<reference evidence="1" key="1">
    <citation type="submission" date="2021-06" db="EMBL/GenBank/DDBJ databases">
        <authorList>
            <person name="Kallberg Y."/>
            <person name="Tangrot J."/>
            <person name="Rosling A."/>
        </authorList>
    </citation>
    <scope>NUCLEOTIDE SEQUENCE</scope>
    <source>
        <strain evidence="1">CL356</strain>
    </source>
</reference>
<organism evidence="1 2">
    <name type="scientific">Acaulospora colombiana</name>
    <dbReference type="NCBI Taxonomy" id="27376"/>
    <lineage>
        <taxon>Eukaryota</taxon>
        <taxon>Fungi</taxon>
        <taxon>Fungi incertae sedis</taxon>
        <taxon>Mucoromycota</taxon>
        <taxon>Glomeromycotina</taxon>
        <taxon>Glomeromycetes</taxon>
        <taxon>Diversisporales</taxon>
        <taxon>Acaulosporaceae</taxon>
        <taxon>Acaulospora</taxon>
    </lineage>
</organism>
<keyword evidence="2" id="KW-1185">Reference proteome</keyword>
<proteinExistence type="predicted"/>
<comment type="caution">
    <text evidence="1">The sequence shown here is derived from an EMBL/GenBank/DDBJ whole genome shotgun (WGS) entry which is preliminary data.</text>
</comment>
<protein>
    <submittedName>
        <fullName evidence="1">7649_t:CDS:1</fullName>
    </submittedName>
</protein>
<gene>
    <name evidence="1" type="ORF">ACOLOM_LOCUS6042</name>
</gene>
<accession>A0ACA9MC14</accession>
<sequence length="523" mass="59024">MAYELSSKTMWALSTIFIALIVTGTNIVDAQKSCCFSLASSLKTSPDQYQINVTASHVDSKKHNNNYATAISFPQGYIVLGNPSSPFSFLDCTVNQQISTSQYECQEQAEQDQYCTDLAAINDDSNSISLGPLGTWPKYAIIICGVILGLALVGACYLIYRRKVTAHDHKDTSVTPGSSDKRVDSIFNPSSLLRNEADNDDDDPPPEQLQKNTLIWIGNVTNDSHAIPKPNNHDSVKIIDMNYGLDNRKSNDHKRRVSGTTKKDSIHDSHSSTKLSKSSSVNDVQIHRQENIVSIKVVKRVEPHQENIVQDRIDRSRSHRSTKHELQREYSSRTKQLQREYSSRTKRDDRNDHSYDQDLVGNSQDLNLAISTREKKSRQEKPTKRENSDHDSDISSGDKSPLAFIALNKNLRTDASNILTQEDDDDRPLESILNARRSDTDDLRTSLSKRQSNNDHLTSEPDLGRNYYDSVLDEMLDASDYQDSERNSHKDSEEEYPIGEILERKRSEISSDDEVPIGVLKSR</sequence>
<evidence type="ECO:0000313" key="1">
    <source>
        <dbReference type="EMBL" id="CAG8583246.1"/>
    </source>
</evidence>
<name>A0ACA9MC14_9GLOM</name>
<evidence type="ECO:0000313" key="2">
    <source>
        <dbReference type="Proteomes" id="UP000789525"/>
    </source>
</evidence>
<dbReference type="EMBL" id="CAJVPT010011935">
    <property type="protein sequence ID" value="CAG8583246.1"/>
    <property type="molecule type" value="Genomic_DNA"/>
</dbReference>
<dbReference type="Proteomes" id="UP000789525">
    <property type="component" value="Unassembled WGS sequence"/>
</dbReference>